<comment type="caution">
    <text evidence="1">The sequence shown here is derived from an EMBL/GenBank/DDBJ whole genome shotgun (WGS) entry which is preliminary data.</text>
</comment>
<dbReference type="RefSeq" id="WP_163756983.1">
    <property type="nucleotide sequence ID" value="NZ_BLKW01000004.1"/>
</dbReference>
<dbReference type="EMBL" id="BLKW01000004">
    <property type="protein sequence ID" value="GFG74715.1"/>
    <property type="molecule type" value="Genomic_DNA"/>
</dbReference>
<proteinExistence type="predicted"/>
<keyword evidence="2" id="KW-1185">Reference proteome</keyword>
<protein>
    <submittedName>
        <fullName evidence="1">Uncharacterized protein</fullName>
    </submittedName>
</protein>
<evidence type="ECO:0000313" key="2">
    <source>
        <dbReference type="Proteomes" id="UP000465361"/>
    </source>
</evidence>
<accession>A0A7I9XY55</accession>
<evidence type="ECO:0000313" key="1">
    <source>
        <dbReference type="EMBL" id="GFG74715.1"/>
    </source>
</evidence>
<gene>
    <name evidence="1" type="ORF">MBOT_20800</name>
</gene>
<dbReference type="Proteomes" id="UP000465361">
    <property type="component" value="Unassembled WGS sequence"/>
</dbReference>
<sequence>MRDAKAAFGAAAIAIGNDFLPAATTALNVVKDVANALAQHPGIMHGVIDALGALGGAWAIFKAAKIAETVLAPIASGLGTIVAEEDAATASTGRLSGALGRLAKGGALALGAQLGGDALQHATGPSGFWHGAAVVGTDAATGAALGSVFGPGEPPSAA</sequence>
<dbReference type="AlphaFoldDB" id="A0A7I9XY55"/>
<organism evidence="1 2">
    <name type="scientific">Mycobacterium botniense</name>
    <dbReference type="NCBI Taxonomy" id="84962"/>
    <lineage>
        <taxon>Bacteria</taxon>
        <taxon>Bacillati</taxon>
        <taxon>Actinomycetota</taxon>
        <taxon>Actinomycetes</taxon>
        <taxon>Mycobacteriales</taxon>
        <taxon>Mycobacteriaceae</taxon>
        <taxon>Mycobacterium</taxon>
    </lineage>
</organism>
<reference evidence="1 2" key="1">
    <citation type="journal article" date="2019" name="Emerg. Microbes Infect.">
        <title>Comprehensive subspecies identification of 175 nontuberculous mycobacteria species based on 7547 genomic profiles.</title>
        <authorList>
            <person name="Matsumoto Y."/>
            <person name="Kinjo T."/>
            <person name="Motooka D."/>
            <person name="Nabeya D."/>
            <person name="Jung N."/>
            <person name="Uechi K."/>
            <person name="Horii T."/>
            <person name="Iida T."/>
            <person name="Fujita J."/>
            <person name="Nakamura S."/>
        </authorList>
    </citation>
    <scope>NUCLEOTIDE SEQUENCE [LARGE SCALE GENOMIC DNA]</scope>
    <source>
        <strain evidence="1 2">JCM 17322</strain>
    </source>
</reference>
<name>A0A7I9XY55_9MYCO</name>